<evidence type="ECO:0000313" key="2">
    <source>
        <dbReference type="Proteomes" id="UP000522864"/>
    </source>
</evidence>
<dbReference type="SUPFAM" id="SSF53474">
    <property type="entry name" value="alpha/beta-Hydrolases"/>
    <property type="match status" value="1"/>
</dbReference>
<dbReference type="InterPro" id="IPR010662">
    <property type="entry name" value="RBBP9/YdeN"/>
</dbReference>
<name>A0A7Y7WX15_9PSED</name>
<dbReference type="InterPro" id="IPR029058">
    <property type="entry name" value="AB_hydrolase_fold"/>
</dbReference>
<dbReference type="RefSeq" id="WP_177104477.1">
    <property type="nucleotide sequence ID" value="NZ_JACAQA010000041.1"/>
</dbReference>
<dbReference type="Gene3D" id="3.40.50.1820">
    <property type="entry name" value="alpha/beta hydrolase"/>
    <property type="match status" value="1"/>
</dbReference>
<dbReference type="AlphaFoldDB" id="A0A7Y7WX15"/>
<keyword evidence="1" id="KW-0378">Hydrolase</keyword>
<dbReference type="EMBL" id="JACAQA010000041">
    <property type="protein sequence ID" value="NWB89229.1"/>
    <property type="molecule type" value="Genomic_DNA"/>
</dbReference>
<sequence length="187" mass="21036">MKADLTFDWLFLAGIGNSGPTHWQRYWEAEHTNTLWLEHRDWDSPSRDEWVGELQQLLSTRQRPVVVVAHSLGCLLLLEWAAEYAPASNKVLGAFLVAVPDPRSTRFPQEATGFRPAEDFTSRLPLTMIASENDPYGALEYVQHSARQLGCESVNVGAQGHINGKSELGYWHPGFSLLQDFTRSLIA</sequence>
<protein>
    <submittedName>
        <fullName evidence="1">Alpha/beta fold hydrolase</fullName>
    </submittedName>
</protein>
<dbReference type="GO" id="GO:0016787">
    <property type="term" value="F:hydrolase activity"/>
    <property type="evidence" value="ECO:0007669"/>
    <property type="project" value="UniProtKB-KW"/>
</dbReference>
<reference evidence="1 2" key="1">
    <citation type="submission" date="2020-04" db="EMBL/GenBank/DDBJ databases">
        <title>Molecular characterization of pseudomonads from Agaricus bisporus reveal novel blotch 2 pathogens in Western Europe.</title>
        <authorList>
            <person name="Taparia T."/>
            <person name="Krijger M."/>
            <person name="Haynes E."/>
            <person name="Elpinstone J.G."/>
            <person name="Noble R."/>
            <person name="Van Der Wolf J."/>
        </authorList>
    </citation>
    <scope>NUCLEOTIDE SEQUENCE [LARGE SCALE GENOMIC DNA]</scope>
    <source>
        <strain evidence="1 2">G9001</strain>
    </source>
</reference>
<organism evidence="1 2">
    <name type="scientific">Pseudomonas gingeri</name>
    <dbReference type="NCBI Taxonomy" id="117681"/>
    <lineage>
        <taxon>Bacteria</taxon>
        <taxon>Pseudomonadati</taxon>
        <taxon>Pseudomonadota</taxon>
        <taxon>Gammaproteobacteria</taxon>
        <taxon>Pseudomonadales</taxon>
        <taxon>Pseudomonadaceae</taxon>
        <taxon>Pseudomonas</taxon>
    </lineage>
</organism>
<proteinExistence type="predicted"/>
<comment type="caution">
    <text evidence="1">The sequence shown here is derived from an EMBL/GenBank/DDBJ whole genome shotgun (WGS) entry which is preliminary data.</text>
</comment>
<gene>
    <name evidence="1" type="ORF">HX830_30625</name>
</gene>
<dbReference type="Proteomes" id="UP000522864">
    <property type="component" value="Unassembled WGS sequence"/>
</dbReference>
<dbReference type="Pfam" id="PF06821">
    <property type="entry name" value="Ser_hydrolase"/>
    <property type="match status" value="1"/>
</dbReference>
<accession>A0A7Y7WX15</accession>
<evidence type="ECO:0000313" key="1">
    <source>
        <dbReference type="EMBL" id="NWB89229.1"/>
    </source>
</evidence>